<dbReference type="InterPro" id="IPR035093">
    <property type="entry name" value="RelE/ParE_toxin_dom_sf"/>
</dbReference>
<sequence length="107" mass="12010">MGLQLRILPRAEHDAQAINDYLYQRTAEGAQRWWLAFEAAVALAAELPQACGLAPEGEATPFEVRQFLFKTRRGRTYRGLFVTVGDELRVLRVRGPGQPPLSEDELA</sequence>
<dbReference type="Gene3D" id="3.30.2310.20">
    <property type="entry name" value="RelE-like"/>
    <property type="match status" value="1"/>
</dbReference>
<organism evidence="1 2">
    <name type="scientific">Pseudobythopirellula maris</name>
    <dbReference type="NCBI Taxonomy" id="2527991"/>
    <lineage>
        <taxon>Bacteria</taxon>
        <taxon>Pseudomonadati</taxon>
        <taxon>Planctomycetota</taxon>
        <taxon>Planctomycetia</taxon>
        <taxon>Pirellulales</taxon>
        <taxon>Lacipirellulaceae</taxon>
        <taxon>Pseudobythopirellula</taxon>
    </lineage>
</organism>
<dbReference type="OrthoDB" id="286630at2"/>
<gene>
    <name evidence="1" type="ORF">Mal64_37020</name>
</gene>
<accession>A0A5C5ZHN5</accession>
<dbReference type="AlphaFoldDB" id="A0A5C5ZHN5"/>
<evidence type="ECO:0000313" key="1">
    <source>
        <dbReference type="EMBL" id="TWT86872.1"/>
    </source>
</evidence>
<comment type="caution">
    <text evidence="1">The sequence shown here is derived from an EMBL/GenBank/DDBJ whole genome shotgun (WGS) entry which is preliminary data.</text>
</comment>
<keyword evidence="2" id="KW-1185">Reference proteome</keyword>
<dbReference type="EMBL" id="SJPQ01000004">
    <property type="protein sequence ID" value="TWT86872.1"/>
    <property type="molecule type" value="Genomic_DNA"/>
</dbReference>
<evidence type="ECO:0000313" key="2">
    <source>
        <dbReference type="Proteomes" id="UP000315440"/>
    </source>
</evidence>
<proteinExistence type="predicted"/>
<reference evidence="1 2" key="1">
    <citation type="submission" date="2019-02" db="EMBL/GenBank/DDBJ databases">
        <title>Deep-cultivation of Planctomycetes and their phenomic and genomic characterization uncovers novel biology.</title>
        <authorList>
            <person name="Wiegand S."/>
            <person name="Jogler M."/>
            <person name="Boedeker C."/>
            <person name="Pinto D."/>
            <person name="Vollmers J."/>
            <person name="Rivas-Marin E."/>
            <person name="Kohn T."/>
            <person name="Peeters S.H."/>
            <person name="Heuer A."/>
            <person name="Rast P."/>
            <person name="Oberbeckmann S."/>
            <person name="Bunk B."/>
            <person name="Jeske O."/>
            <person name="Meyerdierks A."/>
            <person name="Storesund J.E."/>
            <person name="Kallscheuer N."/>
            <person name="Luecker S."/>
            <person name="Lage O.M."/>
            <person name="Pohl T."/>
            <person name="Merkel B.J."/>
            <person name="Hornburger P."/>
            <person name="Mueller R.-W."/>
            <person name="Bruemmer F."/>
            <person name="Labrenz M."/>
            <person name="Spormann A.M."/>
            <person name="Op Den Camp H."/>
            <person name="Overmann J."/>
            <person name="Amann R."/>
            <person name="Jetten M.S.M."/>
            <person name="Mascher T."/>
            <person name="Medema M.H."/>
            <person name="Devos D.P."/>
            <person name="Kaster A.-K."/>
            <person name="Ovreas L."/>
            <person name="Rohde M."/>
            <person name="Galperin M.Y."/>
            <person name="Jogler C."/>
        </authorList>
    </citation>
    <scope>NUCLEOTIDE SEQUENCE [LARGE SCALE GENOMIC DNA]</scope>
    <source>
        <strain evidence="1 2">Mal64</strain>
    </source>
</reference>
<dbReference type="RefSeq" id="WP_146403018.1">
    <property type="nucleotide sequence ID" value="NZ_SJPQ01000004.1"/>
</dbReference>
<name>A0A5C5ZHN5_9BACT</name>
<evidence type="ECO:0008006" key="3">
    <source>
        <dbReference type="Google" id="ProtNLM"/>
    </source>
</evidence>
<dbReference type="Proteomes" id="UP000315440">
    <property type="component" value="Unassembled WGS sequence"/>
</dbReference>
<protein>
    <recommendedName>
        <fullName evidence="3">Plasmid stabilization system protein</fullName>
    </recommendedName>
</protein>